<evidence type="ECO:0000313" key="4">
    <source>
        <dbReference type="Proteomes" id="UP001280581"/>
    </source>
</evidence>
<sequence>MPTLLSTITSILFVTLSVTAIPQNPPDIPSAIRGLSDCTQDVLFPLLANSQCNPANFPCICIELDRLQARATVADACPDDVQRTFNPLRAHPYSSRYELDHLHAIEYNDFALNTCGNIAQVVTITDTSVAPITVIPVIITTAVPDNFTAAPGPFNNGTAAPVALATTLPPIVVVPSREPAPAPEPAPTPEPTEPESTASPAEPVSPANPEFSGAAVSDFGKASMAGLAGGLGVMWLAFAQL</sequence>
<reference evidence="3 4" key="1">
    <citation type="submission" date="2021-02" db="EMBL/GenBank/DDBJ databases">
        <title>Genome assembly of Pseudopithomyces chartarum.</title>
        <authorList>
            <person name="Jauregui R."/>
            <person name="Singh J."/>
            <person name="Voisey C."/>
        </authorList>
    </citation>
    <scope>NUCLEOTIDE SEQUENCE [LARGE SCALE GENOMIC DNA]</scope>
    <source>
        <strain evidence="3 4">AGR01</strain>
    </source>
</reference>
<feature type="region of interest" description="Disordered" evidence="1">
    <location>
        <begin position="174"/>
        <end position="210"/>
    </location>
</feature>
<proteinExistence type="predicted"/>
<gene>
    <name evidence="3" type="ORF">GRF29_112g539623</name>
</gene>
<feature type="signal peptide" evidence="2">
    <location>
        <begin position="1"/>
        <end position="20"/>
    </location>
</feature>
<feature type="chain" id="PRO_5042811950" description="Extracellular membrane protein CFEM domain-containing protein" evidence="2">
    <location>
        <begin position="21"/>
        <end position="241"/>
    </location>
</feature>
<comment type="caution">
    <text evidence="3">The sequence shown here is derived from an EMBL/GenBank/DDBJ whole genome shotgun (WGS) entry which is preliminary data.</text>
</comment>
<feature type="compositionally biased region" description="Pro residues" evidence="1">
    <location>
        <begin position="178"/>
        <end position="191"/>
    </location>
</feature>
<evidence type="ECO:0000256" key="1">
    <source>
        <dbReference type="SAM" id="MobiDB-lite"/>
    </source>
</evidence>
<name>A0AAN6LU85_9PLEO</name>
<keyword evidence="4" id="KW-1185">Reference proteome</keyword>
<dbReference type="Proteomes" id="UP001280581">
    <property type="component" value="Unassembled WGS sequence"/>
</dbReference>
<dbReference type="AlphaFoldDB" id="A0AAN6LU85"/>
<evidence type="ECO:0008006" key="5">
    <source>
        <dbReference type="Google" id="ProtNLM"/>
    </source>
</evidence>
<accession>A0AAN6LU85</accession>
<dbReference type="EMBL" id="WVTA01000011">
    <property type="protein sequence ID" value="KAK3203218.1"/>
    <property type="molecule type" value="Genomic_DNA"/>
</dbReference>
<keyword evidence="2" id="KW-0732">Signal</keyword>
<evidence type="ECO:0000313" key="3">
    <source>
        <dbReference type="EMBL" id="KAK3203218.1"/>
    </source>
</evidence>
<feature type="compositionally biased region" description="Low complexity" evidence="1">
    <location>
        <begin position="194"/>
        <end position="207"/>
    </location>
</feature>
<organism evidence="3 4">
    <name type="scientific">Pseudopithomyces chartarum</name>
    <dbReference type="NCBI Taxonomy" id="1892770"/>
    <lineage>
        <taxon>Eukaryota</taxon>
        <taxon>Fungi</taxon>
        <taxon>Dikarya</taxon>
        <taxon>Ascomycota</taxon>
        <taxon>Pezizomycotina</taxon>
        <taxon>Dothideomycetes</taxon>
        <taxon>Pleosporomycetidae</taxon>
        <taxon>Pleosporales</taxon>
        <taxon>Massarineae</taxon>
        <taxon>Didymosphaeriaceae</taxon>
        <taxon>Pseudopithomyces</taxon>
    </lineage>
</organism>
<evidence type="ECO:0000256" key="2">
    <source>
        <dbReference type="SAM" id="SignalP"/>
    </source>
</evidence>
<protein>
    <recommendedName>
        <fullName evidence="5">Extracellular membrane protein CFEM domain-containing protein</fullName>
    </recommendedName>
</protein>